<organism evidence="2 3">
    <name type="scientific">Enterococcus hulanensis</name>
    <dbReference type="NCBI Taxonomy" id="2559929"/>
    <lineage>
        <taxon>Bacteria</taxon>
        <taxon>Bacillati</taxon>
        <taxon>Bacillota</taxon>
        <taxon>Bacilli</taxon>
        <taxon>Lactobacillales</taxon>
        <taxon>Enterococcaceae</taxon>
        <taxon>Enterococcus</taxon>
    </lineage>
</organism>
<evidence type="ECO:0000313" key="2">
    <source>
        <dbReference type="EMBL" id="MDT2600936.1"/>
    </source>
</evidence>
<proteinExistence type="predicted"/>
<dbReference type="Pfam" id="PF05043">
    <property type="entry name" value="Mga"/>
    <property type="match status" value="1"/>
</dbReference>
<feature type="domain" description="Mga helix-turn-helix" evidence="1">
    <location>
        <begin position="79"/>
        <end position="162"/>
    </location>
</feature>
<dbReference type="Proteomes" id="UP001252875">
    <property type="component" value="Unassembled WGS sequence"/>
</dbReference>
<accession>A0ABU3F1Y0</accession>
<keyword evidence="3" id="KW-1185">Reference proteome</keyword>
<sequence>MVHFNKELVQQIEIINILSSQTEPLSSKKISEYVGDVTPSTVLNYCKMLKDDIERMYSKKELNLFIDKQGIFLENKGVTLTKIKNYLLTSDLTYQILYSVLTQDKVDTYYFCLTHGTSHSTLRRKIRSINFELSKYGFHIICANNFAIKGDEKKLRNFFSVFLWGIHRKFSDMPNVPNKDFYLNLAKTILNSSDPFSYESELLSFFLFTTNTRVENGHIIKYVQGNDAILENYRCTKPKALSHWNFSDYVYTHFSYASYYFKDIKDLGYLDSVTLSAPEQKLLDDWVEIFINIFGSISWQSIDFIKKLLKRNLISERVLKISTNLIPFFSSDDFNTIKKDHFFLERKFEVFYTELCNTHPHLNSDYYRYFYFCICLTVNPPEETIPKLKIFCLTDYSYVLNKVFERTLKTKFTNRYLLEFLSAPDDADLIISNLVIPNSLKDKFSDRQFLLLENSFCSQHLNIIEKVMSTIALEDL</sequence>
<dbReference type="EMBL" id="JARPYI010000008">
    <property type="protein sequence ID" value="MDT2600936.1"/>
    <property type="molecule type" value="Genomic_DNA"/>
</dbReference>
<reference evidence="2 3" key="1">
    <citation type="submission" date="2023-03" db="EMBL/GenBank/DDBJ databases">
        <authorList>
            <person name="Shen W."/>
            <person name="Cai J."/>
        </authorList>
    </citation>
    <scope>NUCLEOTIDE SEQUENCE [LARGE SCALE GENOMIC DNA]</scope>
    <source>
        <strain evidence="2 3">D6-4</strain>
    </source>
</reference>
<evidence type="ECO:0000259" key="1">
    <source>
        <dbReference type="Pfam" id="PF05043"/>
    </source>
</evidence>
<protein>
    <submittedName>
        <fullName evidence="2">Helix-turn-helix domain-containing protein</fullName>
    </submittedName>
</protein>
<dbReference type="Gene3D" id="1.10.10.10">
    <property type="entry name" value="Winged helix-like DNA-binding domain superfamily/Winged helix DNA-binding domain"/>
    <property type="match status" value="1"/>
</dbReference>
<name>A0ABU3F1Y0_9ENTE</name>
<dbReference type="RefSeq" id="WP_311822975.1">
    <property type="nucleotide sequence ID" value="NZ_JARPYF010000008.1"/>
</dbReference>
<evidence type="ECO:0000313" key="3">
    <source>
        <dbReference type="Proteomes" id="UP001252875"/>
    </source>
</evidence>
<dbReference type="InterPro" id="IPR007737">
    <property type="entry name" value="Mga_HTH"/>
</dbReference>
<comment type="caution">
    <text evidence="2">The sequence shown here is derived from an EMBL/GenBank/DDBJ whole genome shotgun (WGS) entry which is preliminary data.</text>
</comment>
<dbReference type="InterPro" id="IPR036388">
    <property type="entry name" value="WH-like_DNA-bd_sf"/>
</dbReference>
<gene>
    <name evidence="2" type="ORF">P7D85_14210</name>
</gene>